<proteinExistence type="predicted"/>
<sequence>MESEDEELFFSTTEEARSPILHAKLRRLKKAARVSSPPPVETLDSAQSIKTAIASPDSFNGVDLIEPPKTLDLDNSTDRIIPASGLEGFDNGGEKDDQLDDLFSYQSHSGSQKELVLEMESEFGDLDGKGHTESVELDDAIDGLKMEKSTKKRNSSVGKKEKVKKKKRDQGIGEDGKPKESAKKRRQLEKERKVYIDLIHAQSQRELRETRDVSFKPVPLVQKPISSVLEKIRLRKLEMSKNSSISNDTVSFADTGASLGDRSKYFEPQHAESHGRGVCNDADDEMCLVIPKSGDADATHVDELDSPDSLLCHHDSVLSNTALAGNSQNASQTLTNDTQHLDEYQQIDTEDRQLECHGIGSQEDRLAPSSLVMNLKLEKAHLEDESSDEEYDDKENIEPHPPTLVDINSKSDPVKAFLDDEAEEEDDSDNDQMRFRENEEDEDNEENEELDDLIVTGYKEMPIDSEKRDELHQKWLEQQDAAATENVLQRLKCGRKQTDLTLLQEDDDDDHDDEFGQHSMDETMDDLHPTNVAKINSRKAKQMIAQMFTDEDDVFLSSDDEETEQRLVRQRILEQTEKQASLLSPAEDENSREVFGRIKKLNIAPNTKKRAKTTSCTFFDTLVLGGKSNSSSKSSFVGRVSGSSLPSSHNQASSMVRSFIFGRDDSNSRSSMSTPEHSSQMDWKENQPVRNAPVKLSMSQSKSTGNNIKNDKKSSSGPSLFEILRGSALSDGHNHNRTQNGIYGSEESQVVKQFAAFVSAKRTIKVERS</sequence>
<dbReference type="EMBL" id="CM056810">
    <property type="protein sequence ID" value="KAJ8643052.1"/>
    <property type="molecule type" value="Genomic_DNA"/>
</dbReference>
<comment type="caution">
    <text evidence="1">The sequence shown here is derived from an EMBL/GenBank/DDBJ whole genome shotgun (WGS) entry which is preliminary data.</text>
</comment>
<name>A0ACC2MD11_PERAE</name>
<reference evidence="1 2" key="1">
    <citation type="journal article" date="2022" name="Hortic Res">
        <title>A haplotype resolved chromosomal level avocado genome allows analysis of novel avocado genes.</title>
        <authorList>
            <person name="Nath O."/>
            <person name="Fletcher S.J."/>
            <person name="Hayward A."/>
            <person name="Shaw L.M."/>
            <person name="Masouleh A.K."/>
            <person name="Furtado A."/>
            <person name="Henry R.J."/>
            <person name="Mitter N."/>
        </authorList>
    </citation>
    <scope>NUCLEOTIDE SEQUENCE [LARGE SCALE GENOMIC DNA]</scope>
    <source>
        <strain evidence="2">cv. Hass</strain>
    </source>
</reference>
<protein>
    <submittedName>
        <fullName evidence="1">Uncharacterized protein</fullName>
    </submittedName>
</protein>
<evidence type="ECO:0000313" key="2">
    <source>
        <dbReference type="Proteomes" id="UP001234297"/>
    </source>
</evidence>
<evidence type="ECO:0000313" key="1">
    <source>
        <dbReference type="EMBL" id="KAJ8643052.1"/>
    </source>
</evidence>
<gene>
    <name evidence="1" type="ORF">MRB53_004800</name>
</gene>
<dbReference type="Proteomes" id="UP001234297">
    <property type="component" value="Chromosome 2"/>
</dbReference>
<accession>A0ACC2MD11</accession>
<organism evidence="1 2">
    <name type="scientific">Persea americana</name>
    <name type="common">Avocado</name>
    <dbReference type="NCBI Taxonomy" id="3435"/>
    <lineage>
        <taxon>Eukaryota</taxon>
        <taxon>Viridiplantae</taxon>
        <taxon>Streptophyta</taxon>
        <taxon>Embryophyta</taxon>
        <taxon>Tracheophyta</taxon>
        <taxon>Spermatophyta</taxon>
        <taxon>Magnoliopsida</taxon>
        <taxon>Magnoliidae</taxon>
        <taxon>Laurales</taxon>
        <taxon>Lauraceae</taxon>
        <taxon>Persea</taxon>
    </lineage>
</organism>
<keyword evidence="2" id="KW-1185">Reference proteome</keyword>